<evidence type="ECO:0008006" key="4">
    <source>
        <dbReference type="Google" id="ProtNLM"/>
    </source>
</evidence>
<evidence type="ECO:0000313" key="3">
    <source>
        <dbReference type="Proteomes" id="UP000824782"/>
    </source>
</evidence>
<dbReference type="Proteomes" id="UP000824782">
    <property type="component" value="Unassembled WGS sequence"/>
</dbReference>
<accession>A0AAV6ZZX3</accession>
<dbReference type="EMBL" id="WNYA01000010">
    <property type="protein sequence ID" value="KAG8554050.1"/>
    <property type="molecule type" value="Genomic_DNA"/>
</dbReference>
<name>A0AAV6ZZX3_ENGPU</name>
<keyword evidence="3" id="KW-1185">Reference proteome</keyword>
<dbReference type="AlphaFoldDB" id="A0AAV6ZZX3"/>
<reference evidence="2" key="1">
    <citation type="thesis" date="2020" institute="ProQuest LLC" country="789 East Eisenhower Parkway, Ann Arbor, MI, USA">
        <title>Comparative Genomics and Chromosome Evolution.</title>
        <authorList>
            <person name="Mudd A.B."/>
        </authorList>
    </citation>
    <scope>NUCLEOTIDE SEQUENCE</scope>
    <source>
        <strain evidence="2">237g6f4</strain>
        <tissue evidence="2">Blood</tissue>
    </source>
</reference>
<protein>
    <recommendedName>
        <fullName evidence="4">Secreted protein</fullName>
    </recommendedName>
</protein>
<evidence type="ECO:0000256" key="1">
    <source>
        <dbReference type="SAM" id="SignalP"/>
    </source>
</evidence>
<keyword evidence="1" id="KW-0732">Signal</keyword>
<sequence>MMSGPEPTIFVYVLQCLILDVRSCWSSATHPPQTIQFTHPCVLSKCPRQSHWLLSNGSSRKSLGRDYPWENGGMQAPPALKFHCLH</sequence>
<proteinExistence type="predicted"/>
<evidence type="ECO:0000313" key="2">
    <source>
        <dbReference type="EMBL" id="KAG8554050.1"/>
    </source>
</evidence>
<comment type="caution">
    <text evidence="2">The sequence shown here is derived from an EMBL/GenBank/DDBJ whole genome shotgun (WGS) entry which is preliminary data.</text>
</comment>
<gene>
    <name evidence="2" type="ORF">GDO81_003646</name>
</gene>
<feature type="chain" id="PRO_5043820887" description="Secreted protein" evidence="1">
    <location>
        <begin position="27"/>
        <end position="86"/>
    </location>
</feature>
<feature type="signal peptide" evidence="1">
    <location>
        <begin position="1"/>
        <end position="26"/>
    </location>
</feature>
<organism evidence="2 3">
    <name type="scientific">Engystomops pustulosus</name>
    <name type="common">Tungara frog</name>
    <name type="synonym">Physalaemus pustulosus</name>
    <dbReference type="NCBI Taxonomy" id="76066"/>
    <lineage>
        <taxon>Eukaryota</taxon>
        <taxon>Metazoa</taxon>
        <taxon>Chordata</taxon>
        <taxon>Craniata</taxon>
        <taxon>Vertebrata</taxon>
        <taxon>Euteleostomi</taxon>
        <taxon>Amphibia</taxon>
        <taxon>Batrachia</taxon>
        <taxon>Anura</taxon>
        <taxon>Neobatrachia</taxon>
        <taxon>Hyloidea</taxon>
        <taxon>Leptodactylidae</taxon>
        <taxon>Leiuperinae</taxon>
        <taxon>Engystomops</taxon>
    </lineage>
</organism>